<protein>
    <submittedName>
        <fullName evidence="1">Uncharacterized protein</fullName>
    </submittedName>
</protein>
<name>A0A256GT74_9HYPH</name>
<reference evidence="1 2" key="1">
    <citation type="submission" date="2017-07" db="EMBL/GenBank/DDBJ databases">
        <title>Draft genome of Ochrobactrum lupini type strain LUP21.</title>
        <authorList>
            <person name="Krzyzanowska D.M."/>
            <person name="Jafra S."/>
        </authorList>
    </citation>
    <scope>NUCLEOTIDE SEQUENCE [LARGE SCALE GENOMIC DNA]</scope>
    <source>
        <strain evidence="1 2">LUP21</strain>
    </source>
</reference>
<accession>A0A256GT74</accession>
<dbReference type="AlphaFoldDB" id="A0A256GT74"/>
<comment type="caution">
    <text evidence="1">The sequence shown here is derived from an EMBL/GenBank/DDBJ whole genome shotgun (WGS) entry which is preliminary data.</text>
</comment>
<proteinExistence type="predicted"/>
<organism evidence="1 2">
    <name type="scientific">Brucella lupini</name>
    <dbReference type="NCBI Taxonomy" id="255457"/>
    <lineage>
        <taxon>Bacteria</taxon>
        <taxon>Pseudomonadati</taxon>
        <taxon>Pseudomonadota</taxon>
        <taxon>Alphaproteobacteria</taxon>
        <taxon>Hyphomicrobiales</taxon>
        <taxon>Brucellaceae</taxon>
        <taxon>Brucella/Ochrobactrum group</taxon>
        <taxon>Brucella</taxon>
    </lineage>
</organism>
<evidence type="ECO:0000313" key="1">
    <source>
        <dbReference type="EMBL" id="OYR30322.1"/>
    </source>
</evidence>
<sequence>MTLAVTAAAEPRMRPMLSPALSRAKATVRSFCGNNPEIQA</sequence>
<dbReference type="EMBL" id="NNRN01000044">
    <property type="protein sequence ID" value="OYR30322.1"/>
    <property type="molecule type" value="Genomic_DNA"/>
</dbReference>
<gene>
    <name evidence="1" type="ORF">CES86_1645</name>
</gene>
<evidence type="ECO:0000313" key="2">
    <source>
        <dbReference type="Proteomes" id="UP000216363"/>
    </source>
</evidence>
<dbReference type="Proteomes" id="UP000216363">
    <property type="component" value="Unassembled WGS sequence"/>
</dbReference>